<feature type="compositionally biased region" description="Low complexity" evidence="8">
    <location>
        <begin position="73"/>
        <end position="90"/>
    </location>
</feature>
<evidence type="ECO:0000313" key="9">
    <source>
        <dbReference type="EMBL" id="KAF9484220.1"/>
    </source>
</evidence>
<evidence type="ECO:0000256" key="6">
    <source>
        <dbReference type="ARBA" id="ARBA00023054"/>
    </source>
</evidence>
<evidence type="ECO:0000313" key="10">
    <source>
        <dbReference type="Proteomes" id="UP000807469"/>
    </source>
</evidence>
<evidence type="ECO:0000256" key="8">
    <source>
        <dbReference type="SAM" id="MobiDB-lite"/>
    </source>
</evidence>
<evidence type="ECO:0000256" key="1">
    <source>
        <dbReference type="ARBA" id="ARBA00004496"/>
    </source>
</evidence>
<gene>
    <name evidence="9" type="ORF">BDN70DRAFT_182955</name>
</gene>
<dbReference type="AlphaFoldDB" id="A0A9P5ZC70"/>
<evidence type="ECO:0000256" key="4">
    <source>
        <dbReference type="ARBA" id="ARBA00022490"/>
    </source>
</evidence>
<protein>
    <recommendedName>
        <fullName evidence="3 7">Stress response protein NST1</fullName>
    </recommendedName>
</protein>
<dbReference type="InterPro" id="IPR025279">
    <property type="entry name" value="NST1"/>
</dbReference>
<evidence type="ECO:0000256" key="5">
    <source>
        <dbReference type="ARBA" id="ARBA00023016"/>
    </source>
</evidence>
<dbReference type="OrthoDB" id="21629at2759"/>
<evidence type="ECO:0000256" key="7">
    <source>
        <dbReference type="RuleBase" id="RU049441"/>
    </source>
</evidence>
<feature type="compositionally biased region" description="Basic and acidic residues" evidence="8">
    <location>
        <begin position="315"/>
        <end position="329"/>
    </location>
</feature>
<feature type="compositionally biased region" description="Polar residues" evidence="8">
    <location>
        <begin position="91"/>
        <end position="100"/>
    </location>
</feature>
<name>A0A9P5ZC70_9AGAR</name>
<comment type="caution">
    <text evidence="9">The sequence shown here is derived from an EMBL/GenBank/DDBJ whole genome shotgun (WGS) entry which is preliminary data.</text>
</comment>
<evidence type="ECO:0000256" key="3">
    <source>
        <dbReference type="ARBA" id="ARBA00020733"/>
    </source>
</evidence>
<feature type="compositionally biased region" description="Pro residues" evidence="8">
    <location>
        <begin position="185"/>
        <end position="194"/>
    </location>
</feature>
<keyword evidence="10" id="KW-1185">Reference proteome</keyword>
<comment type="subcellular location">
    <subcellularLocation>
        <location evidence="1 7">Cytoplasm</location>
    </subcellularLocation>
</comment>
<dbReference type="Proteomes" id="UP000807469">
    <property type="component" value="Unassembled WGS sequence"/>
</dbReference>
<dbReference type="Pfam" id="PF13945">
    <property type="entry name" value="NST1"/>
    <property type="match status" value="1"/>
</dbReference>
<reference evidence="9" key="1">
    <citation type="submission" date="2020-11" db="EMBL/GenBank/DDBJ databases">
        <authorList>
            <consortium name="DOE Joint Genome Institute"/>
            <person name="Ahrendt S."/>
            <person name="Riley R."/>
            <person name="Andreopoulos W."/>
            <person name="Labutti K."/>
            <person name="Pangilinan J."/>
            <person name="Ruiz-Duenas F.J."/>
            <person name="Barrasa J.M."/>
            <person name="Sanchez-Garcia M."/>
            <person name="Camarero S."/>
            <person name="Miyauchi S."/>
            <person name="Serrano A."/>
            <person name="Linde D."/>
            <person name="Babiker R."/>
            <person name="Drula E."/>
            <person name="Ayuso-Fernandez I."/>
            <person name="Pacheco R."/>
            <person name="Padilla G."/>
            <person name="Ferreira P."/>
            <person name="Barriuso J."/>
            <person name="Kellner H."/>
            <person name="Castanera R."/>
            <person name="Alfaro M."/>
            <person name="Ramirez L."/>
            <person name="Pisabarro A.G."/>
            <person name="Kuo A."/>
            <person name="Tritt A."/>
            <person name="Lipzen A."/>
            <person name="He G."/>
            <person name="Yan M."/>
            <person name="Ng V."/>
            <person name="Cullen D."/>
            <person name="Martin F."/>
            <person name="Rosso M.-N."/>
            <person name="Henrissat B."/>
            <person name="Hibbett D."/>
            <person name="Martinez A.T."/>
            <person name="Grigoriev I.V."/>
        </authorList>
    </citation>
    <scope>NUCLEOTIDE SEQUENCE</scope>
    <source>
        <strain evidence="9">CIRM-BRFM 674</strain>
    </source>
</reference>
<feature type="region of interest" description="Disordered" evidence="8">
    <location>
        <begin position="395"/>
        <end position="461"/>
    </location>
</feature>
<feature type="compositionally biased region" description="Acidic residues" evidence="8">
    <location>
        <begin position="405"/>
        <end position="453"/>
    </location>
</feature>
<comment type="function">
    <text evidence="7">May act as a negative regulator of salt tolerance.</text>
</comment>
<feature type="region of interest" description="Disordered" evidence="8">
    <location>
        <begin position="1"/>
        <end position="121"/>
    </location>
</feature>
<keyword evidence="6 7" id="KW-0175">Coiled coil</keyword>
<proteinExistence type="inferred from homology"/>
<keyword evidence="4 7" id="KW-0963">Cytoplasm</keyword>
<dbReference type="GO" id="GO:0005737">
    <property type="term" value="C:cytoplasm"/>
    <property type="evidence" value="ECO:0007669"/>
    <property type="project" value="UniProtKB-SubCell"/>
</dbReference>
<evidence type="ECO:0000256" key="2">
    <source>
        <dbReference type="ARBA" id="ARBA00007112"/>
    </source>
</evidence>
<feature type="compositionally biased region" description="Basic residues" evidence="8">
    <location>
        <begin position="245"/>
        <end position="258"/>
    </location>
</feature>
<feature type="region of interest" description="Disordered" evidence="8">
    <location>
        <begin position="178"/>
        <end position="370"/>
    </location>
</feature>
<dbReference type="EMBL" id="MU155146">
    <property type="protein sequence ID" value="KAF9484220.1"/>
    <property type="molecule type" value="Genomic_DNA"/>
</dbReference>
<feature type="compositionally biased region" description="Acidic residues" evidence="8">
    <location>
        <begin position="264"/>
        <end position="314"/>
    </location>
</feature>
<accession>A0A9P5ZC70</accession>
<feature type="compositionally biased region" description="Low complexity" evidence="8">
    <location>
        <begin position="33"/>
        <end position="64"/>
    </location>
</feature>
<organism evidence="9 10">
    <name type="scientific">Pholiota conissans</name>
    <dbReference type="NCBI Taxonomy" id="109636"/>
    <lineage>
        <taxon>Eukaryota</taxon>
        <taxon>Fungi</taxon>
        <taxon>Dikarya</taxon>
        <taxon>Basidiomycota</taxon>
        <taxon>Agaricomycotina</taxon>
        <taxon>Agaricomycetes</taxon>
        <taxon>Agaricomycetidae</taxon>
        <taxon>Agaricales</taxon>
        <taxon>Agaricineae</taxon>
        <taxon>Strophariaceae</taxon>
        <taxon>Pholiota</taxon>
    </lineage>
</organism>
<feature type="compositionally biased region" description="Basic and acidic residues" evidence="8">
    <location>
        <begin position="395"/>
        <end position="404"/>
    </location>
</feature>
<sequence length="551" mass="61503">MPVSRANPPAGHPAPPSSISIGKKPMSYPPANAPAQAPQQQPKSARAASKAPVYNQQQTPQQQPSHRHPSPPTSAAGATGKARAAPPGTASQAAGSTGPTAAQKGKANANKIWSTSTTEERERIKDFWLGLGEQERRNLVKIEKDTVLKKMKEQQKHSCSCAVCGRKRNAIEEELERYVSSGGTIPPPPGPGPFPGSVELDKNGAVVASPHAHPKRARATKQQQQAQHRGPPPQTLLPPVANGRKQQHPHPHPHHHPPPGKESDLEDEEVDEEEYDGDQYEDQEEEDEEGVEEDEEEEEGEEEEEEEEEEDDVEQPDHVGRRMGTERIPKVQADSNRRGPPQANGRRNTPSKGRDGLFNIGNSLTVTGPGNILTVADDLLKNDGQKFLEMMEQLAERRMQREEEAAIDVEDESDEESEDDREGSEADEDGDEDGGGSEDDEEDEDDDDEEPMTEEQKMEEGKRMFSIFAARMFEQRVLTAYREKVAQERQLQLLRELDEEDKSTRDREMKKQTQNQKKKDKKRCVLVLFFPLCWTGVDRYFWISCSCGVFL</sequence>
<keyword evidence="5 7" id="KW-0346">Stress response</keyword>
<comment type="similarity">
    <text evidence="2 7">Belongs to the NST1 family.</text>
</comment>